<gene>
    <name evidence="4" type="ORF">SAMN05443668_105365</name>
</gene>
<dbReference type="Gene3D" id="2.40.260.10">
    <property type="entry name" value="Sortase"/>
    <property type="match status" value="1"/>
</dbReference>
<dbReference type="InterPro" id="IPR042001">
    <property type="entry name" value="Sortase_F"/>
</dbReference>
<protein>
    <submittedName>
        <fullName evidence="4">Sortase family protein</fullName>
    </submittedName>
</protein>
<dbReference type="GO" id="GO:0016787">
    <property type="term" value="F:hydrolase activity"/>
    <property type="evidence" value="ECO:0007669"/>
    <property type="project" value="UniProtKB-KW"/>
</dbReference>
<evidence type="ECO:0000256" key="2">
    <source>
        <dbReference type="SAM" id="MobiDB-lite"/>
    </source>
</evidence>
<dbReference type="STRING" id="134849.SAMN05443668_105365"/>
<reference evidence="4 5" key="1">
    <citation type="submission" date="2016-11" db="EMBL/GenBank/DDBJ databases">
        <authorList>
            <person name="Jaros S."/>
            <person name="Januszkiewicz K."/>
            <person name="Wedrychowicz H."/>
        </authorList>
    </citation>
    <scope>NUCLEOTIDE SEQUENCE [LARGE SCALE GENOMIC DNA]</scope>
    <source>
        <strain evidence="4 5">DSM 46144</strain>
    </source>
</reference>
<feature type="region of interest" description="Disordered" evidence="2">
    <location>
        <begin position="60"/>
        <end position="109"/>
    </location>
</feature>
<dbReference type="OrthoDB" id="525039at2"/>
<organism evidence="4 5">
    <name type="scientific">Cryptosporangium aurantiacum</name>
    <dbReference type="NCBI Taxonomy" id="134849"/>
    <lineage>
        <taxon>Bacteria</taxon>
        <taxon>Bacillati</taxon>
        <taxon>Actinomycetota</taxon>
        <taxon>Actinomycetes</taxon>
        <taxon>Cryptosporangiales</taxon>
        <taxon>Cryptosporangiaceae</taxon>
        <taxon>Cryptosporangium</taxon>
    </lineage>
</organism>
<proteinExistence type="predicted"/>
<keyword evidence="3" id="KW-0472">Membrane</keyword>
<accession>A0A1M7QU44</accession>
<dbReference type="RefSeq" id="WP_073258937.1">
    <property type="nucleotide sequence ID" value="NZ_FRCS01000005.1"/>
</dbReference>
<keyword evidence="1" id="KW-0378">Hydrolase</keyword>
<sequence>MNDGPVPARRFLLPSRRKFRIPTPNRSSRWPAYTGLASGVVCLAAAAIYALTPPPGPELPSEVGVVPGESPRAAAATAPTAPSRKPSRAPTTRASTRSPAPSLTVPPAPDVARPKRLVIPVLGVDATVESEKLDPVGGLTLPDDPRRVGWWSAGAGPGAGFGSVILAGHVDDRERGRGALYKIGSLSVGDLIWVDSTSGRRAYRVAARRVYKKATLPGDVFAQGVPERLVLITCTAPYDRETQSYEANVVVYASPATG</sequence>
<evidence type="ECO:0000256" key="3">
    <source>
        <dbReference type="SAM" id="Phobius"/>
    </source>
</evidence>
<name>A0A1M7QU44_9ACTN</name>
<feature type="compositionally biased region" description="Polar residues" evidence="2">
    <location>
        <begin position="89"/>
        <end position="101"/>
    </location>
</feature>
<feature type="transmembrane region" description="Helical" evidence="3">
    <location>
        <begin position="30"/>
        <end position="51"/>
    </location>
</feature>
<dbReference type="SUPFAM" id="SSF63817">
    <property type="entry name" value="Sortase"/>
    <property type="match status" value="1"/>
</dbReference>
<keyword evidence="3" id="KW-1133">Transmembrane helix</keyword>
<evidence type="ECO:0000313" key="5">
    <source>
        <dbReference type="Proteomes" id="UP000184440"/>
    </source>
</evidence>
<dbReference type="CDD" id="cd05829">
    <property type="entry name" value="Sortase_F"/>
    <property type="match status" value="1"/>
</dbReference>
<dbReference type="AlphaFoldDB" id="A0A1M7QU44"/>
<evidence type="ECO:0000313" key="4">
    <source>
        <dbReference type="EMBL" id="SHN35198.1"/>
    </source>
</evidence>
<dbReference type="Proteomes" id="UP000184440">
    <property type="component" value="Unassembled WGS sequence"/>
</dbReference>
<dbReference type="EMBL" id="FRCS01000005">
    <property type="protein sequence ID" value="SHN35198.1"/>
    <property type="molecule type" value="Genomic_DNA"/>
</dbReference>
<evidence type="ECO:0000256" key="1">
    <source>
        <dbReference type="ARBA" id="ARBA00022801"/>
    </source>
</evidence>
<keyword evidence="3" id="KW-0812">Transmembrane</keyword>
<dbReference type="InterPro" id="IPR023365">
    <property type="entry name" value="Sortase_dom-sf"/>
</dbReference>
<dbReference type="InterPro" id="IPR005754">
    <property type="entry name" value="Sortase"/>
</dbReference>
<dbReference type="Pfam" id="PF04203">
    <property type="entry name" value="Sortase"/>
    <property type="match status" value="1"/>
</dbReference>
<feature type="compositionally biased region" description="Low complexity" evidence="2">
    <location>
        <begin position="70"/>
        <end position="84"/>
    </location>
</feature>
<keyword evidence="5" id="KW-1185">Reference proteome</keyword>